<evidence type="ECO:0000256" key="4">
    <source>
        <dbReference type="ARBA" id="ARBA00022837"/>
    </source>
</evidence>
<reference evidence="10" key="3">
    <citation type="submission" date="2015-06" db="UniProtKB">
        <authorList>
            <consortium name="EnsemblMetazoa"/>
        </authorList>
    </citation>
    <scope>IDENTIFICATION</scope>
</reference>
<evidence type="ECO:0000256" key="1">
    <source>
        <dbReference type="ARBA" id="ARBA00004167"/>
    </source>
</evidence>
<keyword evidence="7" id="KW-0325">Glycoprotein</keyword>
<dbReference type="Pfam" id="PF00028">
    <property type="entry name" value="Cadherin"/>
    <property type="match status" value="1"/>
</dbReference>
<dbReference type="EMBL" id="AMQN01000409">
    <property type="status" value="NOT_ANNOTATED_CDS"/>
    <property type="molecule type" value="Genomic_DNA"/>
</dbReference>
<evidence type="ECO:0000256" key="7">
    <source>
        <dbReference type="ARBA" id="ARBA00023180"/>
    </source>
</evidence>
<dbReference type="Gene3D" id="2.60.40.60">
    <property type="entry name" value="Cadherins"/>
    <property type="match status" value="2"/>
</dbReference>
<reference evidence="11" key="2">
    <citation type="journal article" date="2013" name="Nature">
        <title>Insights into bilaterian evolution from three spiralian genomes.</title>
        <authorList>
            <person name="Simakov O."/>
            <person name="Marletaz F."/>
            <person name="Cho S.J."/>
            <person name="Edsinger-Gonzales E."/>
            <person name="Havlak P."/>
            <person name="Hellsten U."/>
            <person name="Kuo D.H."/>
            <person name="Larsson T."/>
            <person name="Lv J."/>
            <person name="Arendt D."/>
            <person name="Savage R."/>
            <person name="Osoegawa K."/>
            <person name="de Jong P."/>
            <person name="Grimwood J."/>
            <person name="Chapman J.A."/>
            <person name="Shapiro H."/>
            <person name="Aerts A."/>
            <person name="Otillar R.P."/>
            <person name="Terry A.Y."/>
            <person name="Boore J.L."/>
            <person name="Grigoriev I.V."/>
            <person name="Lindberg D.R."/>
            <person name="Seaver E.C."/>
            <person name="Weisblat D.A."/>
            <person name="Putnam N.H."/>
            <person name="Rokhsar D.S."/>
        </authorList>
    </citation>
    <scope>NUCLEOTIDE SEQUENCE</scope>
    <source>
        <strain evidence="11">I ESC-2004</strain>
    </source>
</reference>
<proteinExistence type="predicted"/>
<feature type="domain" description="Cadherin" evidence="9">
    <location>
        <begin position="16"/>
        <end position="120"/>
    </location>
</feature>
<dbReference type="InterPro" id="IPR015919">
    <property type="entry name" value="Cadherin-like_sf"/>
</dbReference>
<dbReference type="PANTHER" id="PTHR24028:SF146">
    <property type="entry name" value="CADHERIN 96CB, ISOFORM D-RELATED"/>
    <property type="match status" value="1"/>
</dbReference>
<accession>X2B4H5</accession>
<evidence type="ECO:0000256" key="2">
    <source>
        <dbReference type="ARBA" id="ARBA00022692"/>
    </source>
</evidence>
<keyword evidence="5" id="KW-1133">Transmembrane helix</keyword>
<dbReference type="InterPro" id="IPR050174">
    <property type="entry name" value="Protocadherin/Cadherin-CA"/>
</dbReference>
<reference evidence="11" key="1">
    <citation type="submission" date="2012-12" db="EMBL/GenBank/DDBJ databases">
        <authorList>
            <person name="Hellsten U."/>
            <person name="Grimwood J."/>
            <person name="Chapman J.A."/>
            <person name="Shapiro H."/>
            <person name="Aerts A."/>
            <person name="Otillar R.P."/>
            <person name="Terry A.Y."/>
            <person name="Boore J.L."/>
            <person name="Simakov O."/>
            <person name="Marletaz F."/>
            <person name="Cho S.-J."/>
            <person name="Edsinger-Gonzales E."/>
            <person name="Havlak P."/>
            <person name="Kuo D.-H."/>
            <person name="Larsson T."/>
            <person name="Lv J."/>
            <person name="Arendt D."/>
            <person name="Savage R."/>
            <person name="Osoegawa K."/>
            <person name="de Jong P."/>
            <person name="Lindberg D.R."/>
            <person name="Seaver E.C."/>
            <person name="Weisblat D.A."/>
            <person name="Putnam N.H."/>
            <person name="Grigoriev I.V."/>
            <person name="Rokhsar D.S."/>
        </authorList>
    </citation>
    <scope>NUCLEOTIDE SEQUENCE</scope>
    <source>
        <strain evidence="11">I ESC-2004</strain>
    </source>
</reference>
<evidence type="ECO:0000313" key="10">
    <source>
        <dbReference type="EnsemblMetazoa" id="CapteP45709"/>
    </source>
</evidence>
<comment type="subcellular location">
    <subcellularLocation>
        <location evidence="1">Membrane</location>
        <topology evidence="1">Single-pass membrane protein</topology>
    </subcellularLocation>
</comment>
<dbReference type="Proteomes" id="UP000014760">
    <property type="component" value="Unassembled WGS sequence"/>
</dbReference>
<protein>
    <recommendedName>
        <fullName evidence="9">Cadherin domain-containing protein</fullName>
    </recommendedName>
</protein>
<dbReference type="CDD" id="cd11304">
    <property type="entry name" value="Cadherin_repeat"/>
    <property type="match status" value="2"/>
</dbReference>
<dbReference type="GO" id="GO:0005886">
    <property type="term" value="C:plasma membrane"/>
    <property type="evidence" value="ECO:0007669"/>
    <property type="project" value="InterPro"/>
</dbReference>
<dbReference type="PROSITE" id="PS00232">
    <property type="entry name" value="CADHERIN_1"/>
    <property type="match status" value="1"/>
</dbReference>
<dbReference type="SMART" id="SM00112">
    <property type="entry name" value="CA"/>
    <property type="match status" value="1"/>
</dbReference>
<dbReference type="FunFam" id="2.60.40.60:FF:000092">
    <property type="entry name" value="Protocadherin 8"/>
    <property type="match status" value="1"/>
</dbReference>
<dbReference type="AlphaFoldDB" id="X2B4H5"/>
<keyword evidence="4 8" id="KW-0106">Calcium</keyword>
<keyword evidence="11" id="KW-1185">Reference proteome</keyword>
<evidence type="ECO:0000256" key="3">
    <source>
        <dbReference type="ARBA" id="ARBA00022737"/>
    </source>
</evidence>
<organism evidence="10 11">
    <name type="scientific">Capitella teleta</name>
    <name type="common">Polychaete worm</name>
    <dbReference type="NCBI Taxonomy" id="283909"/>
    <lineage>
        <taxon>Eukaryota</taxon>
        <taxon>Metazoa</taxon>
        <taxon>Spiralia</taxon>
        <taxon>Lophotrochozoa</taxon>
        <taxon>Annelida</taxon>
        <taxon>Polychaeta</taxon>
        <taxon>Sedentaria</taxon>
        <taxon>Scolecida</taxon>
        <taxon>Capitellidae</taxon>
        <taxon>Capitella</taxon>
    </lineage>
</organism>
<dbReference type="PRINTS" id="PR00205">
    <property type="entry name" value="CADHERIN"/>
</dbReference>
<dbReference type="OMA" id="EINMFEM"/>
<dbReference type="OrthoDB" id="6250942at2759"/>
<evidence type="ECO:0000259" key="9">
    <source>
        <dbReference type="PROSITE" id="PS50268"/>
    </source>
</evidence>
<evidence type="ECO:0000256" key="5">
    <source>
        <dbReference type="ARBA" id="ARBA00022989"/>
    </source>
</evidence>
<evidence type="ECO:0000256" key="6">
    <source>
        <dbReference type="ARBA" id="ARBA00023136"/>
    </source>
</evidence>
<keyword evidence="6" id="KW-0472">Membrane</keyword>
<dbReference type="GO" id="GO:0007156">
    <property type="term" value="P:homophilic cell adhesion via plasma membrane adhesion molecules"/>
    <property type="evidence" value="ECO:0007669"/>
    <property type="project" value="InterPro"/>
</dbReference>
<dbReference type="EnsemblMetazoa" id="CapteT45709">
    <property type="protein sequence ID" value="CapteP45709"/>
    <property type="gene ID" value="CapteG45709"/>
</dbReference>
<dbReference type="GO" id="GO:0005509">
    <property type="term" value="F:calcium ion binding"/>
    <property type="evidence" value="ECO:0007669"/>
    <property type="project" value="UniProtKB-UniRule"/>
</dbReference>
<dbReference type="InterPro" id="IPR020894">
    <property type="entry name" value="Cadherin_CS"/>
</dbReference>
<sequence>ITILVLDVNDNAPIISIGTDAVEVQEHSAPGTTLAHITVSDVDSGAAGHINDCQTNSHSFLLQQIQQTEYRLMTQMSLDREIQDIYDVDITCSDAGMPPMSSSRTLRVFVRDVNDNSPEFTQAKYSFTVNASASVGSAIGLVQATDPDVGRNAAVDFSL</sequence>
<keyword evidence="3" id="KW-0677">Repeat</keyword>
<evidence type="ECO:0000313" key="11">
    <source>
        <dbReference type="Proteomes" id="UP000014760"/>
    </source>
</evidence>
<name>X2B4H5_CAPTE</name>
<keyword evidence="2" id="KW-0812">Transmembrane</keyword>
<evidence type="ECO:0000256" key="8">
    <source>
        <dbReference type="PROSITE-ProRule" id="PRU00043"/>
    </source>
</evidence>
<dbReference type="SUPFAM" id="SSF49313">
    <property type="entry name" value="Cadherin-like"/>
    <property type="match status" value="2"/>
</dbReference>
<dbReference type="PANTHER" id="PTHR24028">
    <property type="entry name" value="CADHERIN-87A"/>
    <property type="match status" value="1"/>
</dbReference>
<dbReference type="PROSITE" id="PS50268">
    <property type="entry name" value="CADHERIN_2"/>
    <property type="match status" value="1"/>
</dbReference>
<dbReference type="HOGENOM" id="CLU_1464776_0_0_1"/>
<dbReference type="InterPro" id="IPR002126">
    <property type="entry name" value="Cadherin-like_dom"/>
</dbReference>